<evidence type="ECO:0000256" key="1">
    <source>
        <dbReference type="SAM" id="MobiDB-lite"/>
    </source>
</evidence>
<sequence>MPSLFAQGPSKAQEEPDGLEDYEDSEEEGEIRENEEEGEEEEGPIVVSSTAAQAAQSFLSKLAQAFETDNSPASVAPTTPGTGAYGSPSTQAASTDNSQTVAPVTAPLAPGTGASGSLSTQATSTEESDSSSLSMASGQESTVSDFGSSVTSLGSASGVQRDSASAGDPKATSSSERKTTVVPSHAAENTQLPSHPVTVSVGYTAQESLGNRGSTQAPTTTPHVSHPSTSDDLDIGMWDADMDADGDIEMPDFDPDVEMPDAPPLKRRRSRGYSNLFRDTPIRRRYWGLPGAPVRRFGERTADRKNAIRALSKVLSKGNFSGRSY</sequence>
<comment type="caution">
    <text evidence="2">The sequence shown here is derived from an EMBL/GenBank/DDBJ whole genome shotgun (WGS) entry which is preliminary data.</text>
</comment>
<feature type="compositionally biased region" description="Acidic residues" evidence="1">
    <location>
        <begin position="240"/>
        <end position="259"/>
    </location>
</feature>
<name>A0AAV9W0I0_9PEZI</name>
<feature type="compositionally biased region" description="Acidic residues" evidence="1">
    <location>
        <begin position="15"/>
        <end position="43"/>
    </location>
</feature>
<accession>A0AAV9W0I0</accession>
<reference evidence="2 3" key="1">
    <citation type="submission" date="2023-08" db="EMBL/GenBank/DDBJ databases">
        <authorList>
            <person name="Palmer J.M."/>
        </authorList>
    </citation>
    <scope>NUCLEOTIDE SEQUENCE [LARGE SCALE GENOMIC DNA]</scope>
    <source>
        <strain evidence="2 3">TWF481</strain>
    </source>
</reference>
<feature type="region of interest" description="Disordered" evidence="1">
    <location>
        <begin position="1"/>
        <end position="52"/>
    </location>
</feature>
<feature type="compositionally biased region" description="Low complexity" evidence="1">
    <location>
        <begin position="218"/>
        <end position="239"/>
    </location>
</feature>
<feature type="region of interest" description="Disordered" evidence="1">
    <location>
        <begin position="68"/>
        <end position="268"/>
    </location>
</feature>
<dbReference type="EMBL" id="JAVHJL010000008">
    <property type="protein sequence ID" value="KAK6498970.1"/>
    <property type="molecule type" value="Genomic_DNA"/>
</dbReference>
<feature type="compositionally biased region" description="Polar residues" evidence="1">
    <location>
        <begin position="138"/>
        <end position="163"/>
    </location>
</feature>
<feature type="compositionally biased region" description="Polar residues" evidence="1">
    <location>
        <begin position="68"/>
        <end position="102"/>
    </location>
</feature>
<dbReference type="AlphaFoldDB" id="A0AAV9W0I0"/>
<proteinExistence type="predicted"/>
<evidence type="ECO:0000313" key="2">
    <source>
        <dbReference type="EMBL" id="KAK6498970.1"/>
    </source>
</evidence>
<protein>
    <submittedName>
        <fullName evidence="2">Uncharacterized protein</fullName>
    </submittedName>
</protein>
<feature type="compositionally biased region" description="Polar residues" evidence="1">
    <location>
        <begin position="201"/>
        <end position="217"/>
    </location>
</feature>
<evidence type="ECO:0000313" key="3">
    <source>
        <dbReference type="Proteomes" id="UP001370758"/>
    </source>
</evidence>
<organism evidence="2 3">
    <name type="scientific">Arthrobotrys musiformis</name>
    <dbReference type="NCBI Taxonomy" id="47236"/>
    <lineage>
        <taxon>Eukaryota</taxon>
        <taxon>Fungi</taxon>
        <taxon>Dikarya</taxon>
        <taxon>Ascomycota</taxon>
        <taxon>Pezizomycotina</taxon>
        <taxon>Orbiliomycetes</taxon>
        <taxon>Orbiliales</taxon>
        <taxon>Orbiliaceae</taxon>
        <taxon>Arthrobotrys</taxon>
    </lineage>
</organism>
<keyword evidence="3" id="KW-1185">Reference proteome</keyword>
<gene>
    <name evidence="2" type="ORF">TWF481_011541</name>
</gene>
<feature type="compositionally biased region" description="Low complexity" evidence="1">
    <location>
        <begin position="119"/>
        <end position="137"/>
    </location>
</feature>
<dbReference type="Proteomes" id="UP001370758">
    <property type="component" value="Unassembled WGS sequence"/>
</dbReference>